<organism evidence="3">
    <name type="scientific">Chromera velia CCMP2878</name>
    <dbReference type="NCBI Taxonomy" id="1169474"/>
    <lineage>
        <taxon>Eukaryota</taxon>
        <taxon>Sar</taxon>
        <taxon>Alveolata</taxon>
        <taxon>Colpodellida</taxon>
        <taxon>Chromeraceae</taxon>
        <taxon>Chromera</taxon>
    </lineage>
</organism>
<feature type="compositionally biased region" description="Basic and acidic residues" evidence="1">
    <location>
        <begin position="202"/>
        <end position="215"/>
    </location>
</feature>
<evidence type="ECO:0008006" key="4">
    <source>
        <dbReference type="Google" id="ProtNLM"/>
    </source>
</evidence>
<dbReference type="EMBL" id="CDMZ01002001">
    <property type="protein sequence ID" value="CEM40240.1"/>
    <property type="molecule type" value="Genomic_DNA"/>
</dbReference>
<evidence type="ECO:0000256" key="2">
    <source>
        <dbReference type="SAM" id="SignalP"/>
    </source>
</evidence>
<protein>
    <recommendedName>
        <fullName evidence="4">FCP1 homology domain-containing protein</fullName>
    </recommendedName>
</protein>
<dbReference type="AlphaFoldDB" id="A0A0G4H8M3"/>
<feature type="signal peptide" evidence="2">
    <location>
        <begin position="1"/>
        <end position="41"/>
    </location>
</feature>
<feature type="region of interest" description="Disordered" evidence="1">
    <location>
        <begin position="195"/>
        <end position="215"/>
    </location>
</feature>
<accession>A0A0G4H8M3</accession>
<dbReference type="VEuPathDB" id="CryptoDB:Cvel_25160"/>
<proteinExistence type="predicted"/>
<evidence type="ECO:0000313" key="3">
    <source>
        <dbReference type="EMBL" id="CEM40240.1"/>
    </source>
</evidence>
<feature type="region of interest" description="Disordered" evidence="1">
    <location>
        <begin position="481"/>
        <end position="506"/>
    </location>
</feature>
<keyword evidence="2" id="KW-0732">Signal</keyword>
<dbReference type="Pfam" id="PF18143">
    <property type="entry name" value="HAD_SAK_2"/>
    <property type="match status" value="1"/>
</dbReference>
<gene>
    <name evidence="3" type="ORF">Cvel_25160</name>
</gene>
<feature type="chain" id="PRO_5005191146" description="FCP1 homology domain-containing protein" evidence="2">
    <location>
        <begin position="42"/>
        <end position="506"/>
    </location>
</feature>
<evidence type="ECO:0000256" key="1">
    <source>
        <dbReference type="SAM" id="MobiDB-lite"/>
    </source>
</evidence>
<sequence length="506" mass="55153">MMRCASSVGDFSAWRRRRRLSLKRLLFLCIGLLCSARSSLAGPPKKAVLGVWKANRGAAARAPSRPCGVSGGTKSAPSLNDFVDCLHVYGRLSSLSKADSSPPGLKILRANGDGDGGVGLEELQRLAAETAETPSSWIGRLGLGRKPCKKRARFAHLFGELPFTWPHCPASWGAAQFHTPAFPYLLGKTIDRSSFQKRKRRGEKESERGGEDGDHSVFHEAREHANALMQSDRSRDRAAARLLEFLRSGGGGRDERSSCPAPGIDITDLSSLSFSAFCDRFLGGRSLLQSTLEDVKKGKASRLKCPVALLGAGRETEREKDAPPLGSLKLEGRLRTRAVFLDVDGVLHPLVAVVQKQERQLREECLEALRTLLHGAGADVVLSSTWRYSEASTNRLNAALAEKGLRSVVGKTPRKLQAWKRNEEILGYLAASPFVSSFVVLDDLPIGLPPSVFVRTNLRSGMSKKDAANALEILQGSNGRGRLGRQLTDQKQMEPESIQWTIPEDA</sequence>
<name>A0A0G4H8M3_9ALVE</name>
<reference evidence="3" key="1">
    <citation type="submission" date="2014-11" db="EMBL/GenBank/DDBJ databases">
        <authorList>
            <person name="Otto D Thomas"/>
            <person name="Naeem Raeece"/>
        </authorList>
    </citation>
    <scope>NUCLEOTIDE SEQUENCE</scope>
</reference>